<dbReference type="Proteomes" id="UP000003160">
    <property type="component" value="Unassembled WGS sequence"/>
</dbReference>
<dbReference type="eggNOG" id="COG0526">
    <property type="taxonomic scope" value="Bacteria"/>
</dbReference>
<dbReference type="PROSITE" id="PS51257">
    <property type="entry name" value="PROKAR_LIPOPROTEIN"/>
    <property type="match status" value="1"/>
</dbReference>
<feature type="chain" id="PRO_5003026700" evidence="2">
    <location>
        <begin position="22"/>
        <end position="394"/>
    </location>
</feature>
<dbReference type="PANTHER" id="PTHR43601:SF3">
    <property type="entry name" value="THIOREDOXIN, MITOCHONDRIAL"/>
    <property type="match status" value="1"/>
</dbReference>
<dbReference type="InterPro" id="IPR013766">
    <property type="entry name" value="Thioredoxin_domain"/>
</dbReference>
<evidence type="ECO:0000313" key="4">
    <source>
        <dbReference type="EMBL" id="EFA44122.1"/>
    </source>
</evidence>
<dbReference type="Pfam" id="PF13899">
    <property type="entry name" value="Thioredoxin_7"/>
    <property type="match status" value="1"/>
</dbReference>
<reference evidence="4 5" key="1">
    <citation type="submission" date="2009-10" db="EMBL/GenBank/DDBJ databases">
        <authorList>
            <person name="Qin X."/>
            <person name="Bachman B."/>
            <person name="Battles P."/>
            <person name="Bell A."/>
            <person name="Bess C."/>
            <person name="Bickham C."/>
            <person name="Chaboub L."/>
            <person name="Chen D."/>
            <person name="Coyle M."/>
            <person name="Deiros D.R."/>
            <person name="Dinh H."/>
            <person name="Forbes L."/>
            <person name="Fowler G."/>
            <person name="Francisco L."/>
            <person name="Fu Q."/>
            <person name="Gubbala S."/>
            <person name="Hale W."/>
            <person name="Han Y."/>
            <person name="Hemphill L."/>
            <person name="Highlander S.K."/>
            <person name="Hirani K."/>
            <person name="Hogues M."/>
            <person name="Jackson L."/>
            <person name="Jakkamsetti A."/>
            <person name="Javaid M."/>
            <person name="Jiang H."/>
            <person name="Korchina V."/>
            <person name="Kovar C."/>
            <person name="Lara F."/>
            <person name="Lee S."/>
            <person name="Mata R."/>
            <person name="Mathew T."/>
            <person name="Moen C."/>
            <person name="Morales K."/>
            <person name="Munidasa M."/>
            <person name="Nazareth L."/>
            <person name="Ngo R."/>
            <person name="Nguyen L."/>
            <person name="Okwuonu G."/>
            <person name="Ongeri F."/>
            <person name="Patil S."/>
            <person name="Petrosino J."/>
            <person name="Pham C."/>
            <person name="Pham P."/>
            <person name="Pu L.-L."/>
            <person name="Puazo M."/>
            <person name="Raj R."/>
            <person name="Reid J."/>
            <person name="Rouhana J."/>
            <person name="Saada N."/>
            <person name="Shang Y."/>
            <person name="Simmons D."/>
            <person name="Thornton R."/>
            <person name="Warren J."/>
            <person name="Weissenberger G."/>
            <person name="Zhang J."/>
            <person name="Zhang L."/>
            <person name="Zhou C."/>
            <person name="Zhu D."/>
            <person name="Muzny D."/>
            <person name="Worley K."/>
            <person name="Gibbs R."/>
        </authorList>
    </citation>
    <scope>NUCLEOTIDE SEQUENCE [LARGE SCALE GENOMIC DNA]</scope>
    <source>
        <strain evidence="4 5">DSM 17361</strain>
    </source>
</reference>
<feature type="signal peptide" evidence="2">
    <location>
        <begin position="1"/>
        <end position="21"/>
    </location>
</feature>
<dbReference type="HOGENOM" id="CLU_032298_1_0_10"/>
<feature type="domain" description="Thioredoxin" evidence="3">
    <location>
        <begin position="8"/>
        <end position="141"/>
    </location>
</feature>
<keyword evidence="1" id="KW-0676">Redox-active center</keyword>
<dbReference type="Gene3D" id="3.40.30.10">
    <property type="entry name" value="Glutaredoxin"/>
    <property type="match status" value="1"/>
</dbReference>
<evidence type="ECO:0000313" key="5">
    <source>
        <dbReference type="Proteomes" id="UP000003160"/>
    </source>
</evidence>
<dbReference type="GO" id="GO:0045454">
    <property type="term" value="P:cell redox homeostasis"/>
    <property type="evidence" value="ECO:0007669"/>
    <property type="project" value="TreeGrafter"/>
</dbReference>
<evidence type="ECO:0000256" key="2">
    <source>
        <dbReference type="SAM" id="SignalP"/>
    </source>
</evidence>
<proteinExistence type="predicted"/>
<organism evidence="4 5">
    <name type="scientific">Hallella bergensis DSM 17361</name>
    <dbReference type="NCBI Taxonomy" id="585502"/>
    <lineage>
        <taxon>Bacteria</taxon>
        <taxon>Pseudomonadati</taxon>
        <taxon>Bacteroidota</taxon>
        <taxon>Bacteroidia</taxon>
        <taxon>Bacteroidales</taxon>
        <taxon>Prevotellaceae</taxon>
        <taxon>Hallella</taxon>
    </lineage>
</organism>
<dbReference type="InterPro" id="IPR017937">
    <property type="entry name" value="Thioredoxin_CS"/>
</dbReference>
<dbReference type="EMBL" id="ACKS01000061">
    <property type="protein sequence ID" value="EFA44122.1"/>
    <property type="molecule type" value="Genomic_DNA"/>
</dbReference>
<dbReference type="InterPro" id="IPR036249">
    <property type="entry name" value="Thioredoxin-like_sf"/>
</dbReference>
<dbReference type="AlphaFoldDB" id="D1PWU8"/>
<dbReference type="OrthoDB" id="1099736at2"/>
<comment type="caution">
    <text evidence="4">The sequence shown here is derived from an EMBL/GenBank/DDBJ whole genome shotgun (WGS) entry which is preliminary data.</text>
</comment>
<keyword evidence="5" id="KW-1185">Reference proteome</keyword>
<evidence type="ECO:0000259" key="3">
    <source>
        <dbReference type="PROSITE" id="PS51352"/>
    </source>
</evidence>
<keyword evidence="2" id="KW-0732">Signal</keyword>
<accession>D1PWU8</accession>
<sequence>MKRLSRILFFLAVAYSCSVYGQDNEGGIRFQKSSWKEILNMAVAQNKLVFVDFYTDWCGPCLNMAENVFTRPDVGFFYNEHFVCAKINAESEEGSKLAQQYMVHLYPTYCFIDPNTQEVAHRSSSTQTPEIFIKTGKNALVPTKRSSYLIKAYAEGNRSKQLLLDYIEYQISIHKQKLTEMAFDQLVAQGNSLRDRAVWDVFVAGIRGLSPYLQEVSDHYAEYCRLYSKAEVDAKLFAETQFGDVDKIATLCDFDGKQFNIDFIRIEQAIRQTNYKQAIGLIDKNLADTTTNKSEVMRRLKFMMNMERYNNENATEEWKLKCLEYTRYLAYNWPDRKDGSIHQLYADMLEKAIKNKSNQNAIQTLITETPRYGEKTYTMRSPKMKKKPNRAPKR</sequence>
<protein>
    <submittedName>
        <fullName evidence="4">Thioredoxin</fullName>
    </submittedName>
</protein>
<dbReference type="PROSITE" id="PS00194">
    <property type="entry name" value="THIOREDOXIN_1"/>
    <property type="match status" value="1"/>
</dbReference>
<evidence type="ECO:0000256" key="1">
    <source>
        <dbReference type="ARBA" id="ARBA00023284"/>
    </source>
</evidence>
<dbReference type="PANTHER" id="PTHR43601">
    <property type="entry name" value="THIOREDOXIN, MITOCHONDRIAL"/>
    <property type="match status" value="1"/>
</dbReference>
<dbReference type="RefSeq" id="WP_007173537.1">
    <property type="nucleotide sequence ID" value="NZ_GG704780.1"/>
</dbReference>
<dbReference type="PROSITE" id="PS51352">
    <property type="entry name" value="THIOREDOXIN_2"/>
    <property type="match status" value="1"/>
</dbReference>
<gene>
    <name evidence="4" type="ORF">HMPREF0645_1433</name>
</gene>
<name>D1PWU8_9BACT</name>
<dbReference type="SUPFAM" id="SSF52833">
    <property type="entry name" value="Thioredoxin-like"/>
    <property type="match status" value="1"/>
</dbReference>